<sequence>MESVKVVSEEKTSIEELETNLVNKESVAPSAPLLHVSETYTEERQISQNIVEVKNPILPSMALEEAIRIYGGKEIAEVHAISEQQEAIVEAGPLSGPDHPLVDLLSTFRSSLIARDRERITIECGYLNEDKNRSLLWRIEKKHMTLSEKCSCGANVNFKAVYDHAELQKNKLPAAKLRLEGLLRDVQDSYCHYQHTALTAHYQIEQILSETVHVNKGEVREALSLIFQSLRLTDGVPSLDTSSAAQLIANWRRGKR</sequence>
<dbReference type="AlphaFoldDB" id="A0A5E4Q7N6"/>
<name>A0A5E4Q7N6_9NEOP</name>
<protein>
    <submittedName>
        <fullName evidence="1">Uncharacterized protein</fullName>
    </submittedName>
</protein>
<keyword evidence="2" id="KW-1185">Reference proteome</keyword>
<evidence type="ECO:0000313" key="1">
    <source>
        <dbReference type="EMBL" id="VVC94312.1"/>
    </source>
</evidence>
<evidence type="ECO:0000313" key="2">
    <source>
        <dbReference type="Proteomes" id="UP000324832"/>
    </source>
</evidence>
<gene>
    <name evidence="1" type="ORF">LSINAPIS_LOCUS6292</name>
</gene>
<dbReference type="EMBL" id="FZQP02001937">
    <property type="protein sequence ID" value="VVC94312.1"/>
    <property type="molecule type" value="Genomic_DNA"/>
</dbReference>
<organism evidence="1 2">
    <name type="scientific">Leptidea sinapis</name>
    <dbReference type="NCBI Taxonomy" id="189913"/>
    <lineage>
        <taxon>Eukaryota</taxon>
        <taxon>Metazoa</taxon>
        <taxon>Ecdysozoa</taxon>
        <taxon>Arthropoda</taxon>
        <taxon>Hexapoda</taxon>
        <taxon>Insecta</taxon>
        <taxon>Pterygota</taxon>
        <taxon>Neoptera</taxon>
        <taxon>Endopterygota</taxon>
        <taxon>Lepidoptera</taxon>
        <taxon>Glossata</taxon>
        <taxon>Ditrysia</taxon>
        <taxon>Papilionoidea</taxon>
        <taxon>Pieridae</taxon>
        <taxon>Dismorphiinae</taxon>
        <taxon>Leptidea</taxon>
    </lineage>
</organism>
<reference evidence="1 2" key="1">
    <citation type="submission" date="2017-07" db="EMBL/GenBank/DDBJ databases">
        <authorList>
            <person name="Talla V."/>
            <person name="Backstrom N."/>
        </authorList>
    </citation>
    <scope>NUCLEOTIDE SEQUENCE [LARGE SCALE GENOMIC DNA]</scope>
</reference>
<dbReference type="Proteomes" id="UP000324832">
    <property type="component" value="Unassembled WGS sequence"/>
</dbReference>
<accession>A0A5E4Q7N6</accession>
<proteinExistence type="predicted"/>